<evidence type="ECO:0000256" key="1">
    <source>
        <dbReference type="SAM" id="MobiDB-lite"/>
    </source>
</evidence>
<evidence type="ECO:0000313" key="4">
    <source>
        <dbReference type="EMBL" id="KAK9121535.1"/>
    </source>
</evidence>
<reference evidence="4 5" key="1">
    <citation type="submission" date="2024-01" db="EMBL/GenBank/DDBJ databases">
        <title>Genome assemblies of Stephania.</title>
        <authorList>
            <person name="Yang L."/>
        </authorList>
    </citation>
    <scope>NUCLEOTIDE SEQUENCE [LARGE SCALE GENOMIC DNA]</scope>
    <source>
        <strain evidence="4">YNDBR</strain>
        <tissue evidence="4">Leaf</tissue>
    </source>
</reference>
<dbReference type="Proteomes" id="UP001420932">
    <property type="component" value="Unassembled WGS sequence"/>
</dbReference>
<keyword evidence="3" id="KW-0732">Signal</keyword>
<accession>A0AAP0IU96</accession>
<comment type="caution">
    <text evidence="4">The sequence shown here is derived from an EMBL/GenBank/DDBJ whole genome shotgun (WGS) entry which is preliminary data.</text>
</comment>
<feature type="chain" id="PRO_5042926720" evidence="3">
    <location>
        <begin position="22"/>
        <end position="327"/>
    </location>
</feature>
<keyword evidence="2" id="KW-0472">Membrane</keyword>
<evidence type="ECO:0000256" key="2">
    <source>
        <dbReference type="SAM" id="Phobius"/>
    </source>
</evidence>
<feature type="transmembrane region" description="Helical" evidence="2">
    <location>
        <begin position="292"/>
        <end position="313"/>
    </location>
</feature>
<keyword evidence="2" id="KW-0812">Transmembrane</keyword>
<feature type="compositionally biased region" description="Low complexity" evidence="1">
    <location>
        <begin position="149"/>
        <end position="159"/>
    </location>
</feature>
<dbReference type="AlphaFoldDB" id="A0AAP0IU96"/>
<sequence length="327" mass="35269">MRRALTLYLSLQLSRSQVAIACPASASPTVRPHRLTRVRHPLPSALALASRHCMCYLTDCAASLLTASSSVSSPSPALAPASASQVQTITCVWQPLLPALALAGHHCLCCLTDPVQPHSFTASMPHASVQSAHHPLQLSRSPLPSPLSSRPQLCLSSQPHRASTTVSRAPLSTAARCMASQASAMLADHCRHPSPVRHNSTSPLASQFLARSAALPTHLSALNVNLSIPSPFTSNPCGAERREGGEGRRRGKDAERGARETRGERESRGREEGDGGENEGMKRAGRLEGDRFWTIGMGGSGLGVWVLVIFRRLRHFRFCGRDRPLWR</sequence>
<keyword evidence="5" id="KW-1185">Reference proteome</keyword>
<feature type="region of interest" description="Disordered" evidence="1">
    <location>
        <begin position="149"/>
        <end position="170"/>
    </location>
</feature>
<organism evidence="4 5">
    <name type="scientific">Stephania yunnanensis</name>
    <dbReference type="NCBI Taxonomy" id="152371"/>
    <lineage>
        <taxon>Eukaryota</taxon>
        <taxon>Viridiplantae</taxon>
        <taxon>Streptophyta</taxon>
        <taxon>Embryophyta</taxon>
        <taxon>Tracheophyta</taxon>
        <taxon>Spermatophyta</taxon>
        <taxon>Magnoliopsida</taxon>
        <taxon>Ranunculales</taxon>
        <taxon>Menispermaceae</taxon>
        <taxon>Menispermoideae</taxon>
        <taxon>Cissampelideae</taxon>
        <taxon>Stephania</taxon>
    </lineage>
</organism>
<name>A0AAP0IU96_9MAGN</name>
<dbReference type="EMBL" id="JBBNAF010000008">
    <property type="protein sequence ID" value="KAK9121535.1"/>
    <property type="molecule type" value="Genomic_DNA"/>
</dbReference>
<feature type="signal peptide" evidence="3">
    <location>
        <begin position="1"/>
        <end position="21"/>
    </location>
</feature>
<feature type="compositionally biased region" description="Basic and acidic residues" evidence="1">
    <location>
        <begin position="239"/>
        <end position="283"/>
    </location>
</feature>
<evidence type="ECO:0000256" key="3">
    <source>
        <dbReference type="SAM" id="SignalP"/>
    </source>
</evidence>
<gene>
    <name evidence="4" type="ORF">Syun_019152</name>
</gene>
<protein>
    <submittedName>
        <fullName evidence="4">Uncharacterized protein</fullName>
    </submittedName>
</protein>
<evidence type="ECO:0000313" key="5">
    <source>
        <dbReference type="Proteomes" id="UP001420932"/>
    </source>
</evidence>
<feature type="region of interest" description="Disordered" evidence="1">
    <location>
        <begin position="232"/>
        <end position="283"/>
    </location>
</feature>
<keyword evidence="2" id="KW-1133">Transmembrane helix</keyword>
<proteinExistence type="predicted"/>